<dbReference type="PATRIC" id="fig|1349767.4.peg.3331"/>
<proteinExistence type="predicted"/>
<evidence type="ECO:0000313" key="2">
    <source>
        <dbReference type="EMBL" id="CDG82291.1"/>
    </source>
</evidence>
<dbReference type="STRING" id="1349767.GJA_1653"/>
<reference evidence="2 3" key="1">
    <citation type="journal article" date="2015" name="Genome Announc.">
        <title>Genome Sequence of Mushroom Soft-Rot Pathogen Janthinobacterium agaricidamnosum.</title>
        <authorList>
            <person name="Graupner K."/>
            <person name="Lackner G."/>
            <person name="Hertweck C."/>
        </authorList>
    </citation>
    <scope>NUCLEOTIDE SEQUENCE [LARGE SCALE GENOMIC DNA]</scope>
    <source>
        <strain evidence="3">NBRC 102515 / DSM 9628</strain>
    </source>
</reference>
<evidence type="ECO:0000256" key="1">
    <source>
        <dbReference type="SAM" id="SignalP"/>
    </source>
</evidence>
<feature type="chain" id="PRO_5004797526" evidence="1">
    <location>
        <begin position="25"/>
        <end position="165"/>
    </location>
</feature>
<gene>
    <name evidence="2" type="ORF">GJA_1653</name>
</gene>
<evidence type="ECO:0000313" key="3">
    <source>
        <dbReference type="Proteomes" id="UP000027604"/>
    </source>
</evidence>
<sequence>MISHTHGATLLAMTLLAASPAALASNRADSPVLRYQLPSKNIVVYSNQPMSGLHGSRIRLAAPAPVLRAKKTLRLSETAATMPALSGAPDMPVGAADFPVIAPEVQRARDQERYRMIAVELQNQQAALRQAQARSAPGNAVIERQRGDIAALSRELTRTLASIAN</sequence>
<organism evidence="2 3">
    <name type="scientific">Janthinobacterium agaricidamnosum NBRC 102515 = DSM 9628</name>
    <dbReference type="NCBI Taxonomy" id="1349767"/>
    <lineage>
        <taxon>Bacteria</taxon>
        <taxon>Pseudomonadati</taxon>
        <taxon>Pseudomonadota</taxon>
        <taxon>Betaproteobacteria</taxon>
        <taxon>Burkholderiales</taxon>
        <taxon>Oxalobacteraceae</taxon>
        <taxon>Janthinobacterium</taxon>
    </lineage>
</organism>
<dbReference type="Proteomes" id="UP000027604">
    <property type="component" value="Chromosome I"/>
</dbReference>
<dbReference type="HOGENOM" id="CLU_1608636_0_0_4"/>
<dbReference type="AlphaFoldDB" id="W0V340"/>
<accession>W0V340</accession>
<keyword evidence="3" id="KW-1185">Reference proteome</keyword>
<dbReference type="KEGG" id="jag:GJA_1653"/>
<protein>
    <submittedName>
        <fullName evidence="2">Uncharacterized protein</fullName>
    </submittedName>
</protein>
<dbReference type="EMBL" id="HG322949">
    <property type="protein sequence ID" value="CDG82291.1"/>
    <property type="molecule type" value="Genomic_DNA"/>
</dbReference>
<name>W0V340_9BURK</name>
<keyword evidence="1" id="KW-0732">Signal</keyword>
<feature type="signal peptide" evidence="1">
    <location>
        <begin position="1"/>
        <end position="24"/>
    </location>
</feature>